<dbReference type="InterPro" id="IPR013786">
    <property type="entry name" value="AcylCoA_DH/ox_N"/>
</dbReference>
<evidence type="ECO:0000259" key="13">
    <source>
        <dbReference type="Pfam" id="PF02770"/>
    </source>
</evidence>
<feature type="domain" description="Acyl-CoA dehydrogenase/oxidase N-terminal" evidence="14">
    <location>
        <begin position="13"/>
        <end position="123"/>
    </location>
</feature>
<proteinExistence type="inferred from homology"/>
<evidence type="ECO:0000256" key="5">
    <source>
        <dbReference type="ARBA" id="ARBA00022827"/>
    </source>
</evidence>
<keyword evidence="6 11" id="KW-0560">Oxidoreductase</keyword>
<dbReference type="PANTHER" id="PTHR48083">
    <property type="entry name" value="MEDIUM-CHAIN SPECIFIC ACYL-COA DEHYDROGENASE, MITOCHONDRIAL-RELATED"/>
    <property type="match status" value="1"/>
</dbReference>
<dbReference type="InterPro" id="IPR050741">
    <property type="entry name" value="Acyl-CoA_dehydrogenase"/>
</dbReference>
<feature type="domain" description="Acyl-CoA oxidase/dehydrogenase middle" evidence="13">
    <location>
        <begin position="128"/>
        <end position="220"/>
    </location>
</feature>
<comment type="caution">
    <text evidence="15">The sequence shown here is derived from an EMBL/GenBank/DDBJ whole genome shotgun (WGS) entry which is preliminary data.</text>
</comment>
<evidence type="ECO:0000259" key="12">
    <source>
        <dbReference type="Pfam" id="PF00441"/>
    </source>
</evidence>
<dbReference type="InterPro" id="IPR009075">
    <property type="entry name" value="AcylCo_DH/oxidase_C"/>
</dbReference>
<dbReference type="GO" id="GO:0003995">
    <property type="term" value="F:acyl-CoA dehydrogenase activity"/>
    <property type="evidence" value="ECO:0007669"/>
    <property type="project" value="InterPro"/>
</dbReference>
<evidence type="ECO:0000256" key="2">
    <source>
        <dbReference type="ARBA" id="ARBA00005102"/>
    </source>
</evidence>
<dbReference type="Pfam" id="PF00441">
    <property type="entry name" value="Acyl-CoA_dh_1"/>
    <property type="match status" value="1"/>
</dbReference>
<gene>
    <name evidence="15" type="ORF">C5E45_19840</name>
</gene>
<evidence type="ECO:0000259" key="14">
    <source>
        <dbReference type="Pfam" id="PF02771"/>
    </source>
</evidence>
<protein>
    <recommendedName>
        <fullName evidence="8">Acyl-[acyl-carrier-protein] dehydrogenase MbtN</fullName>
    </recommendedName>
    <alternativeName>
        <fullName evidence="9">Mycobactin synthase protein N</fullName>
    </alternativeName>
</protein>
<dbReference type="OrthoDB" id="8876745at2"/>
<name>A0A2S6AN87_9NOCA</name>
<dbReference type="AlphaFoldDB" id="A0A2S6AN87"/>
<comment type="cofactor">
    <cofactor evidence="1 11">
        <name>FAD</name>
        <dbReference type="ChEBI" id="CHEBI:57692"/>
    </cofactor>
</comment>
<dbReference type="RefSeq" id="WP_104377092.1">
    <property type="nucleotide sequence ID" value="NZ_PSZC01000013.1"/>
</dbReference>
<sequence length="386" mass="42158">MSSVTLRSPGLFTDEHAAAREQVRRFLAEKVVPHHAQWESAGQVPRSIWSEAGALGLLCPSVPEQYGGLGADIRYSVIVQEEQTSSYATGPGFVTHSEMVAPYLANFGTDEQKQRWLPGMVNGQSIGAVAMSEPSAGSDLRGIRTTAEPKDDGYVLSGQKVFISNGQLADVIIVAAKTGDSNRLSLFVVEADMPGFTRGRALDKIGLHAQDTSELFFDDVWVPRGNLIGDEGAGLTYLRSGLAKERLIIAVGAQARAEAAFHDTAVYVREREVFGKSLSEMQNTRFSMASIRADLEAGRALVDRLLFLYLDDRLDETTAAMAKVWTTEMEGRTVDMCLQLHGGWGYMREYPIARAFVDARVERIAGGTSEVMKEIIARGIWPQHGA</sequence>
<dbReference type="Pfam" id="PF02771">
    <property type="entry name" value="Acyl-CoA_dh_N"/>
    <property type="match status" value="1"/>
</dbReference>
<dbReference type="SUPFAM" id="SSF56645">
    <property type="entry name" value="Acyl-CoA dehydrogenase NM domain-like"/>
    <property type="match status" value="1"/>
</dbReference>
<evidence type="ECO:0000313" key="15">
    <source>
        <dbReference type="EMBL" id="PPJ36663.1"/>
    </source>
</evidence>
<dbReference type="FunFam" id="2.40.110.10:FF:000002">
    <property type="entry name" value="Acyl-CoA dehydrogenase fadE12"/>
    <property type="match status" value="1"/>
</dbReference>
<dbReference type="FunFam" id="1.20.140.10:FF:000001">
    <property type="entry name" value="Acyl-CoA dehydrogenase"/>
    <property type="match status" value="1"/>
</dbReference>
<evidence type="ECO:0000256" key="11">
    <source>
        <dbReference type="RuleBase" id="RU362125"/>
    </source>
</evidence>
<evidence type="ECO:0000313" key="16">
    <source>
        <dbReference type="Proteomes" id="UP000239874"/>
    </source>
</evidence>
<comment type="function">
    <text evidence="7">Catalyzes the dehydrogenation at the alpha-beta position of ACP-bound acyl chains. This results in the introduction of a double bond in the lipidic chain, which is further transferred to the epsilon-amino group of lysine residue in the mycobactin core by MbtK.</text>
</comment>
<keyword evidence="4 11" id="KW-0285">Flavoprotein</keyword>
<dbReference type="InterPro" id="IPR006089">
    <property type="entry name" value="Acyl-CoA_DH_CS"/>
</dbReference>
<evidence type="ECO:0000256" key="3">
    <source>
        <dbReference type="ARBA" id="ARBA00009347"/>
    </source>
</evidence>
<dbReference type="PANTHER" id="PTHR48083:SF20">
    <property type="entry name" value="LONG-CHAIN SPECIFIC ACYL-COA DEHYDROGENASE, MITOCHONDRIAL"/>
    <property type="match status" value="1"/>
</dbReference>
<reference evidence="15 16" key="1">
    <citation type="submission" date="2018-02" db="EMBL/GenBank/DDBJ databases">
        <title>8 Nocardia nova and 1 Nocardia cyriacigeorgica strain used for evolution to TMP-SMX.</title>
        <authorList>
            <person name="Mehta H."/>
            <person name="Weng J."/>
            <person name="Shamoo Y."/>
        </authorList>
    </citation>
    <scope>NUCLEOTIDE SEQUENCE [LARGE SCALE GENOMIC DNA]</scope>
    <source>
        <strain evidence="15 16">MDA3139</strain>
    </source>
</reference>
<dbReference type="GO" id="GO:0005737">
    <property type="term" value="C:cytoplasm"/>
    <property type="evidence" value="ECO:0007669"/>
    <property type="project" value="TreeGrafter"/>
</dbReference>
<evidence type="ECO:0000256" key="7">
    <source>
        <dbReference type="ARBA" id="ARBA00037085"/>
    </source>
</evidence>
<dbReference type="GO" id="GO:0033539">
    <property type="term" value="P:fatty acid beta-oxidation using acyl-CoA dehydrogenase"/>
    <property type="evidence" value="ECO:0007669"/>
    <property type="project" value="TreeGrafter"/>
</dbReference>
<dbReference type="InterPro" id="IPR009100">
    <property type="entry name" value="AcylCoA_DH/oxidase_NM_dom_sf"/>
</dbReference>
<accession>A0A2S6AN87</accession>
<dbReference type="Pfam" id="PF02770">
    <property type="entry name" value="Acyl-CoA_dh_M"/>
    <property type="match status" value="1"/>
</dbReference>
<feature type="domain" description="Acyl-CoA dehydrogenase/oxidase C-terminal" evidence="12">
    <location>
        <begin position="232"/>
        <end position="380"/>
    </location>
</feature>
<comment type="similarity">
    <text evidence="3 11">Belongs to the acyl-CoA dehydrogenase family.</text>
</comment>
<dbReference type="SUPFAM" id="SSF47203">
    <property type="entry name" value="Acyl-CoA dehydrogenase C-terminal domain-like"/>
    <property type="match status" value="1"/>
</dbReference>
<evidence type="ECO:0000256" key="8">
    <source>
        <dbReference type="ARBA" id="ARBA00040394"/>
    </source>
</evidence>
<dbReference type="Gene3D" id="2.40.110.10">
    <property type="entry name" value="Butyryl-CoA Dehydrogenase, subunit A, domain 2"/>
    <property type="match status" value="1"/>
</dbReference>
<comment type="pathway">
    <text evidence="2">Siderophore biosynthesis; mycobactin biosynthesis.</text>
</comment>
<dbReference type="PROSITE" id="PS00072">
    <property type="entry name" value="ACYL_COA_DH_1"/>
    <property type="match status" value="1"/>
</dbReference>
<evidence type="ECO:0000256" key="10">
    <source>
        <dbReference type="ARBA" id="ARBA00052546"/>
    </source>
</evidence>
<comment type="catalytic activity">
    <reaction evidence="10">
        <text>a 2,3-saturated acyl-CoA + A = a 2,3-dehydroacyl-CoA + AH2</text>
        <dbReference type="Rhea" id="RHEA:48608"/>
        <dbReference type="ChEBI" id="CHEBI:13193"/>
        <dbReference type="ChEBI" id="CHEBI:17499"/>
        <dbReference type="ChEBI" id="CHEBI:60015"/>
        <dbReference type="ChEBI" id="CHEBI:65111"/>
    </reaction>
</comment>
<dbReference type="Gene3D" id="1.20.140.10">
    <property type="entry name" value="Butyryl-CoA Dehydrogenase, subunit A, domain 3"/>
    <property type="match status" value="1"/>
</dbReference>
<dbReference type="Proteomes" id="UP000239874">
    <property type="component" value="Unassembled WGS sequence"/>
</dbReference>
<dbReference type="GO" id="GO:0050660">
    <property type="term" value="F:flavin adenine dinucleotide binding"/>
    <property type="evidence" value="ECO:0007669"/>
    <property type="project" value="InterPro"/>
</dbReference>
<dbReference type="InterPro" id="IPR037069">
    <property type="entry name" value="AcylCoA_DH/ox_N_sf"/>
</dbReference>
<keyword evidence="5 11" id="KW-0274">FAD</keyword>
<evidence type="ECO:0000256" key="4">
    <source>
        <dbReference type="ARBA" id="ARBA00022630"/>
    </source>
</evidence>
<evidence type="ECO:0000256" key="6">
    <source>
        <dbReference type="ARBA" id="ARBA00023002"/>
    </source>
</evidence>
<evidence type="ECO:0000256" key="9">
    <source>
        <dbReference type="ARBA" id="ARBA00042660"/>
    </source>
</evidence>
<dbReference type="EMBL" id="PSZC01000013">
    <property type="protein sequence ID" value="PPJ36663.1"/>
    <property type="molecule type" value="Genomic_DNA"/>
</dbReference>
<dbReference type="InterPro" id="IPR006091">
    <property type="entry name" value="Acyl-CoA_Oxase/DH_mid-dom"/>
</dbReference>
<dbReference type="PROSITE" id="PS00073">
    <property type="entry name" value="ACYL_COA_DH_2"/>
    <property type="match status" value="1"/>
</dbReference>
<dbReference type="InterPro" id="IPR036250">
    <property type="entry name" value="AcylCo_DH-like_C"/>
</dbReference>
<evidence type="ECO:0000256" key="1">
    <source>
        <dbReference type="ARBA" id="ARBA00001974"/>
    </source>
</evidence>
<dbReference type="InterPro" id="IPR046373">
    <property type="entry name" value="Acyl-CoA_Oxase/DH_mid-dom_sf"/>
</dbReference>
<organism evidence="15 16">
    <name type="scientific">Nocardia nova</name>
    <dbReference type="NCBI Taxonomy" id="37330"/>
    <lineage>
        <taxon>Bacteria</taxon>
        <taxon>Bacillati</taxon>
        <taxon>Actinomycetota</taxon>
        <taxon>Actinomycetes</taxon>
        <taxon>Mycobacteriales</taxon>
        <taxon>Nocardiaceae</taxon>
        <taxon>Nocardia</taxon>
    </lineage>
</organism>
<dbReference type="Gene3D" id="1.10.540.10">
    <property type="entry name" value="Acyl-CoA dehydrogenase/oxidase, N-terminal domain"/>
    <property type="match status" value="1"/>
</dbReference>